<evidence type="ECO:0000256" key="8">
    <source>
        <dbReference type="ARBA" id="ARBA00023170"/>
    </source>
</evidence>
<reference evidence="11" key="1">
    <citation type="submission" date="2020-05" db="EMBL/GenBank/DDBJ databases">
        <title>WGS assembly of Panicum virgatum.</title>
        <authorList>
            <person name="Lovell J.T."/>
            <person name="Jenkins J."/>
            <person name="Shu S."/>
            <person name="Juenger T.E."/>
            <person name="Schmutz J."/>
        </authorList>
    </citation>
    <scope>NUCLEOTIDE SEQUENCE</scope>
    <source>
        <strain evidence="11">AP13</strain>
    </source>
</reference>
<evidence type="ECO:0000256" key="2">
    <source>
        <dbReference type="ARBA" id="ARBA00022614"/>
    </source>
</evidence>
<keyword evidence="9" id="KW-0325">Glycoprotein</keyword>
<evidence type="ECO:0000313" key="11">
    <source>
        <dbReference type="EMBL" id="KAG2659687.1"/>
    </source>
</evidence>
<dbReference type="SUPFAM" id="SSF52047">
    <property type="entry name" value="RNI-like"/>
    <property type="match status" value="1"/>
</dbReference>
<dbReference type="InterPro" id="IPR001611">
    <property type="entry name" value="Leu-rich_rpt"/>
</dbReference>
<dbReference type="Gene3D" id="3.80.10.10">
    <property type="entry name" value="Ribonuclease Inhibitor"/>
    <property type="match status" value="4"/>
</dbReference>
<dbReference type="Pfam" id="PF08263">
    <property type="entry name" value="LRRNT_2"/>
    <property type="match status" value="1"/>
</dbReference>
<dbReference type="EMBL" id="CM029037">
    <property type="protein sequence ID" value="KAG2659687.1"/>
    <property type="molecule type" value="Genomic_DNA"/>
</dbReference>
<dbReference type="SUPFAM" id="SSF52058">
    <property type="entry name" value="L domain-like"/>
    <property type="match status" value="1"/>
</dbReference>
<comment type="caution">
    <text evidence="11">The sequence shown here is derived from an EMBL/GenBank/DDBJ whole genome shotgun (WGS) entry which is preliminary data.</text>
</comment>
<keyword evidence="3" id="KW-0812">Transmembrane</keyword>
<keyword evidence="12" id="KW-1185">Reference proteome</keyword>
<sequence length="574" mass="62892">MGQVAAACKSGVIGRLESAMMQQARRNSNIWWRLEPSGELASKHPIICSGHAYFVFSLGRKIEEIQFECCRISNKPKQVLETSQSSVRRDKWEMLVLLVLLLLCHGLGNTHGSQDDHAGDGDMLSLLDFKRAINSDPNGALASWNTSNPLYRWAGITCGRAHRGRVITSLELAGQGLKGEITSSLGNLTSLRTLNLSINSFSGRLPPLGRLGKLEVLDLSWNSLRDAIPDGIVNCSRLRILDLSMNSLVGELHSKVGLLSDDLLVLNLYGNRLTGTIPPSLGNMTHLEQLDLGNNSLSGSIPAELGKLLNLSILSLGENSLSGGIPQSLLNLSSLLGLSWGQNMLGVLPPNICDALPNLRSLDLRSNMFDGHIPASIGNSSNIEDILLSRNNFSGPIPHSFGKLSKLYFLNLEENMIEASSDESLEFLHEMGNCTLLTFISLYDNQLQGGIPSSVGNMSVNLQYFSLEQNHLSGTVPPSIGNLHGLTYLSLAGNDLAGTIEGRFEKITNLEYLNLEAVAKMTSHVIFQYNVLAIDDTHNTWTNMIVKMIMLEIFQLRYIVIFTIKEAFKPSKRD</sequence>
<dbReference type="Pfam" id="PF12799">
    <property type="entry name" value="LRR_4"/>
    <property type="match status" value="1"/>
</dbReference>
<keyword evidence="7" id="KW-0472">Membrane</keyword>
<dbReference type="FunFam" id="3.80.10.10:FF:000383">
    <property type="entry name" value="Leucine-rich repeat receptor protein kinase EMS1"/>
    <property type="match status" value="2"/>
</dbReference>
<comment type="subcellular location">
    <subcellularLocation>
        <location evidence="1">Cell membrane</location>
        <topology evidence="1">Single-pass membrane protein</topology>
    </subcellularLocation>
</comment>
<gene>
    <name evidence="11" type="ORF">PVAP13_1KG376605</name>
</gene>
<evidence type="ECO:0000256" key="5">
    <source>
        <dbReference type="ARBA" id="ARBA00022737"/>
    </source>
</evidence>
<evidence type="ECO:0000259" key="10">
    <source>
        <dbReference type="Pfam" id="PF08263"/>
    </source>
</evidence>
<dbReference type="InterPro" id="IPR013210">
    <property type="entry name" value="LRR_N_plant-typ"/>
</dbReference>
<feature type="domain" description="Leucine-rich repeat-containing N-terminal plant-type" evidence="10">
    <location>
        <begin position="122"/>
        <end position="158"/>
    </location>
</feature>
<keyword evidence="2" id="KW-0433">Leucine-rich repeat</keyword>
<dbReference type="InterPro" id="IPR003591">
    <property type="entry name" value="Leu-rich_rpt_typical-subtyp"/>
</dbReference>
<keyword evidence="5" id="KW-0677">Repeat</keyword>
<proteinExistence type="predicted"/>
<dbReference type="Proteomes" id="UP000823388">
    <property type="component" value="Chromosome 1K"/>
</dbReference>
<organism evidence="11 12">
    <name type="scientific">Panicum virgatum</name>
    <name type="common">Blackwell switchgrass</name>
    <dbReference type="NCBI Taxonomy" id="38727"/>
    <lineage>
        <taxon>Eukaryota</taxon>
        <taxon>Viridiplantae</taxon>
        <taxon>Streptophyta</taxon>
        <taxon>Embryophyta</taxon>
        <taxon>Tracheophyta</taxon>
        <taxon>Spermatophyta</taxon>
        <taxon>Magnoliopsida</taxon>
        <taxon>Liliopsida</taxon>
        <taxon>Poales</taxon>
        <taxon>Poaceae</taxon>
        <taxon>PACMAD clade</taxon>
        <taxon>Panicoideae</taxon>
        <taxon>Panicodae</taxon>
        <taxon>Paniceae</taxon>
        <taxon>Panicinae</taxon>
        <taxon>Panicum</taxon>
        <taxon>Panicum sect. Hiantes</taxon>
    </lineage>
</organism>
<keyword evidence="8" id="KW-0675">Receptor</keyword>
<evidence type="ECO:0000256" key="1">
    <source>
        <dbReference type="ARBA" id="ARBA00004162"/>
    </source>
</evidence>
<dbReference type="InterPro" id="IPR025875">
    <property type="entry name" value="Leu-rich_rpt_4"/>
</dbReference>
<evidence type="ECO:0000256" key="9">
    <source>
        <dbReference type="ARBA" id="ARBA00023180"/>
    </source>
</evidence>
<dbReference type="PANTHER" id="PTHR27000">
    <property type="entry name" value="LEUCINE-RICH REPEAT RECEPTOR-LIKE PROTEIN KINASE FAMILY PROTEIN-RELATED"/>
    <property type="match status" value="1"/>
</dbReference>
<evidence type="ECO:0000256" key="6">
    <source>
        <dbReference type="ARBA" id="ARBA00022989"/>
    </source>
</evidence>
<keyword evidence="4" id="KW-0732">Signal</keyword>
<dbReference type="InterPro" id="IPR032675">
    <property type="entry name" value="LRR_dom_sf"/>
</dbReference>
<name>A0A8T0XJS3_PANVG</name>
<protein>
    <recommendedName>
        <fullName evidence="10">Leucine-rich repeat-containing N-terminal plant-type domain-containing protein</fullName>
    </recommendedName>
</protein>
<dbReference type="GO" id="GO:0005886">
    <property type="term" value="C:plasma membrane"/>
    <property type="evidence" value="ECO:0007669"/>
    <property type="project" value="UniProtKB-SubCell"/>
</dbReference>
<accession>A0A8T0XJS3</accession>
<dbReference type="AlphaFoldDB" id="A0A8T0XJS3"/>
<evidence type="ECO:0000256" key="3">
    <source>
        <dbReference type="ARBA" id="ARBA00022692"/>
    </source>
</evidence>
<keyword evidence="6" id="KW-1133">Transmembrane helix</keyword>
<evidence type="ECO:0000256" key="7">
    <source>
        <dbReference type="ARBA" id="ARBA00023136"/>
    </source>
</evidence>
<evidence type="ECO:0000256" key="4">
    <source>
        <dbReference type="ARBA" id="ARBA00022729"/>
    </source>
</evidence>
<dbReference type="PANTHER" id="PTHR27000:SF803">
    <property type="entry name" value="RECEPTOR-LIKE PROTEIN 45"/>
    <property type="match status" value="1"/>
</dbReference>
<dbReference type="FunFam" id="3.80.10.10:FF:000400">
    <property type="entry name" value="Nuclear pore complex protein NUP107"/>
    <property type="match status" value="1"/>
</dbReference>
<evidence type="ECO:0000313" key="12">
    <source>
        <dbReference type="Proteomes" id="UP000823388"/>
    </source>
</evidence>
<dbReference type="SMART" id="SM00369">
    <property type="entry name" value="LRR_TYP"/>
    <property type="match status" value="5"/>
</dbReference>
<dbReference type="Pfam" id="PF00560">
    <property type="entry name" value="LRR_1"/>
    <property type="match status" value="5"/>
</dbReference>